<dbReference type="GO" id="GO:0005886">
    <property type="term" value="C:plasma membrane"/>
    <property type="evidence" value="ECO:0007669"/>
    <property type="project" value="UniProtKB-SubCell"/>
</dbReference>
<dbReference type="EMBL" id="JANF02000003">
    <property type="protein sequence ID" value="KER38294.1"/>
    <property type="molecule type" value="Genomic_DNA"/>
</dbReference>
<keyword evidence="5 7" id="KW-1133">Transmembrane helix</keyword>
<evidence type="ECO:0000256" key="1">
    <source>
        <dbReference type="ARBA" id="ARBA00004651"/>
    </source>
</evidence>
<feature type="transmembrane region" description="Helical" evidence="7">
    <location>
        <begin position="21"/>
        <end position="46"/>
    </location>
</feature>
<dbReference type="InterPro" id="IPR039421">
    <property type="entry name" value="Type_1_exporter"/>
</dbReference>
<dbReference type="EMBL" id="JANF02000058">
    <property type="protein sequence ID" value="KER36256.1"/>
    <property type="molecule type" value="Genomic_DNA"/>
</dbReference>
<dbReference type="SUPFAM" id="SSF52540">
    <property type="entry name" value="P-loop containing nucleoside triphosphate hydrolases"/>
    <property type="match status" value="1"/>
</dbReference>
<dbReference type="Pfam" id="PF00005">
    <property type="entry name" value="ABC_tran"/>
    <property type="match status" value="1"/>
</dbReference>
<evidence type="ECO:0000256" key="6">
    <source>
        <dbReference type="ARBA" id="ARBA00023136"/>
    </source>
</evidence>
<dbReference type="Gene3D" id="3.40.50.300">
    <property type="entry name" value="P-loop containing nucleotide triphosphate hydrolases"/>
    <property type="match status" value="1"/>
</dbReference>
<feature type="transmembrane region" description="Helical" evidence="7">
    <location>
        <begin position="146"/>
        <end position="174"/>
    </location>
</feature>
<keyword evidence="2 7" id="KW-0812">Transmembrane</keyword>
<evidence type="ECO:0000256" key="4">
    <source>
        <dbReference type="ARBA" id="ARBA00022840"/>
    </source>
</evidence>
<dbReference type="SUPFAM" id="SSF90123">
    <property type="entry name" value="ABC transporter transmembrane region"/>
    <property type="match status" value="1"/>
</dbReference>
<sequence length="584" mass="63040">MLRDLHKPSAPMKAALSSCRRHFLSSLIFSALMNVLYIGPVLYMLQIYDRVVTGQGRLTLFFLTVIIIFAIGTLALLEQVRSRLLVRASIRFDRQLSGLLLDTALSGRGSTGEAMNKQILREFDALRQALTGPTILSIFDFPWSPIYVLVCFLIHPAIAAMAVVGGGALLFIALCNERRTNAPLKQANDAANKAYVSQEQTIAGAEVIRALGMRNALVRRHLLERRTMLNLQAGASFAGGHYVAISKFIRLALQSLALGLGAWLAINNQISAGAIFASSFLVGRALAPIDQLLGAWRSVVHARASYATLNDLLAARDADIALTRLPAPRGHIAVEHLTCFNQGQERPVLADVSFTVEPGEVIAIVGPSGAGKSTLLRMLSGAARPLRGSIRYDGADMQDWDSERLAGFVGYLPQDTSLFAGTIKENIARFGNYLSDDEEAIDDAVIEAARLSGAHDMIQQLPGGYNLTLDWGGRGLSAGQAQRVGLARALYGGPPLVFLDEPNAHLDAEGEVRLVATLADLKKRNASVIIVAHRMGILGVVDKIMVMRDGRVEAFGGRDDVLGRLKAIRSEERPAPQTAEGQAP</sequence>
<evidence type="ECO:0000259" key="8">
    <source>
        <dbReference type="PROSITE" id="PS50893"/>
    </source>
</evidence>
<evidence type="ECO:0000259" key="9">
    <source>
        <dbReference type="PROSITE" id="PS50929"/>
    </source>
</evidence>
<keyword evidence="6 7" id="KW-0472">Membrane</keyword>
<reference evidence="10 12" key="1">
    <citation type="submission" date="2014-05" db="EMBL/GenBank/DDBJ databases">
        <title>Genome Announcement of Sphingobium lucknowense F2.</title>
        <authorList>
            <person name="Lal R."/>
            <person name="Negi V."/>
            <person name="Lata P."/>
            <person name="Sangwan N."/>
            <person name="Gupta S.K."/>
            <person name="Rao D.L.N."/>
            <person name="Das S."/>
        </authorList>
    </citation>
    <scope>NUCLEOTIDE SEQUENCE [LARGE SCALE GENOMIC DNA]</scope>
    <source>
        <strain evidence="10 12">F2</strain>
    </source>
</reference>
<accession>A0A8E0WS15</accession>
<protein>
    <submittedName>
        <fullName evidence="10">ABC transporter ATPase</fullName>
    </submittedName>
</protein>
<dbReference type="GO" id="GO:0016887">
    <property type="term" value="F:ATP hydrolysis activity"/>
    <property type="evidence" value="ECO:0007669"/>
    <property type="project" value="InterPro"/>
</dbReference>
<evidence type="ECO:0000256" key="7">
    <source>
        <dbReference type="SAM" id="Phobius"/>
    </source>
</evidence>
<dbReference type="NCBIfam" id="TIGR01842">
    <property type="entry name" value="type_I_sec_PrtD"/>
    <property type="match status" value="1"/>
</dbReference>
<dbReference type="AlphaFoldDB" id="A0A8E0WS15"/>
<dbReference type="Pfam" id="PF00664">
    <property type="entry name" value="ABC_membrane"/>
    <property type="match status" value="1"/>
</dbReference>
<dbReference type="GO" id="GO:0005524">
    <property type="term" value="F:ATP binding"/>
    <property type="evidence" value="ECO:0007669"/>
    <property type="project" value="UniProtKB-KW"/>
</dbReference>
<dbReference type="PANTHER" id="PTHR24221">
    <property type="entry name" value="ATP-BINDING CASSETTE SUB-FAMILY B"/>
    <property type="match status" value="1"/>
</dbReference>
<dbReference type="GO" id="GO:0030256">
    <property type="term" value="C:type I protein secretion system complex"/>
    <property type="evidence" value="ECO:0007669"/>
    <property type="project" value="InterPro"/>
</dbReference>
<dbReference type="SMART" id="SM00382">
    <property type="entry name" value="AAA"/>
    <property type="match status" value="1"/>
</dbReference>
<feature type="transmembrane region" description="Helical" evidence="7">
    <location>
        <begin position="58"/>
        <end position="77"/>
    </location>
</feature>
<dbReference type="PROSITE" id="PS50929">
    <property type="entry name" value="ABC_TM1F"/>
    <property type="match status" value="1"/>
</dbReference>
<dbReference type="PROSITE" id="PS00211">
    <property type="entry name" value="ABC_TRANSPORTER_1"/>
    <property type="match status" value="1"/>
</dbReference>
<evidence type="ECO:0000256" key="3">
    <source>
        <dbReference type="ARBA" id="ARBA00022741"/>
    </source>
</evidence>
<evidence type="ECO:0000313" key="10">
    <source>
        <dbReference type="EMBL" id="KER36256.1"/>
    </source>
</evidence>
<dbReference type="InterPro" id="IPR010128">
    <property type="entry name" value="ATPase_T1SS_PrtD-like"/>
</dbReference>
<dbReference type="PROSITE" id="PS50893">
    <property type="entry name" value="ABC_TRANSPORTER_2"/>
    <property type="match status" value="1"/>
</dbReference>
<comment type="caution">
    <text evidence="10">The sequence shown here is derived from an EMBL/GenBank/DDBJ whole genome shotgun (WGS) entry which is preliminary data.</text>
</comment>
<dbReference type="InterPro" id="IPR036640">
    <property type="entry name" value="ABC1_TM_sf"/>
</dbReference>
<dbReference type="Proteomes" id="UP000028135">
    <property type="component" value="Unassembled WGS sequence"/>
</dbReference>
<dbReference type="PANTHER" id="PTHR24221:SF248">
    <property type="entry name" value="ABC TRANSPORTER TRANSMEMBRANE REGION"/>
    <property type="match status" value="1"/>
</dbReference>
<evidence type="ECO:0000313" key="12">
    <source>
        <dbReference type="Proteomes" id="UP000028135"/>
    </source>
</evidence>
<proteinExistence type="predicted"/>
<evidence type="ECO:0000256" key="2">
    <source>
        <dbReference type="ARBA" id="ARBA00022692"/>
    </source>
</evidence>
<dbReference type="Gene3D" id="1.20.1560.10">
    <property type="entry name" value="ABC transporter type 1, transmembrane domain"/>
    <property type="match status" value="1"/>
</dbReference>
<dbReference type="GO" id="GO:0034040">
    <property type="term" value="F:ATPase-coupled lipid transmembrane transporter activity"/>
    <property type="evidence" value="ECO:0007669"/>
    <property type="project" value="TreeGrafter"/>
</dbReference>
<feature type="domain" description="ABC transporter" evidence="8">
    <location>
        <begin position="332"/>
        <end position="574"/>
    </location>
</feature>
<dbReference type="InterPro" id="IPR011527">
    <property type="entry name" value="ABC1_TM_dom"/>
</dbReference>
<comment type="subcellular location">
    <subcellularLocation>
        <location evidence="1">Cell membrane</location>
        <topology evidence="1">Multi-pass membrane protein</topology>
    </subcellularLocation>
</comment>
<dbReference type="InterPro" id="IPR003439">
    <property type="entry name" value="ABC_transporter-like_ATP-bd"/>
</dbReference>
<keyword evidence="3" id="KW-0547">Nucleotide-binding</keyword>
<evidence type="ECO:0000313" key="11">
    <source>
        <dbReference type="EMBL" id="KER38294.1"/>
    </source>
</evidence>
<name>A0A8E0WS15_9SPHN</name>
<dbReference type="InterPro" id="IPR017871">
    <property type="entry name" value="ABC_transporter-like_CS"/>
</dbReference>
<dbReference type="GO" id="GO:0140359">
    <property type="term" value="F:ABC-type transporter activity"/>
    <property type="evidence" value="ECO:0007669"/>
    <property type="project" value="InterPro"/>
</dbReference>
<dbReference type="GO" id="GO:0030253">
    <property type="term" value="P:protein secretion by the type I secretion system"/>
    <property type="evidence" value="ECO:0007669"/>
    <property type="project" value="InterPro"/>
</dbReference>
<evidence type="ECO:0000256" key="5">
    <source>
        <dbReference type="ARBA" id="ARBA00022989"/>
    </source>
</evidence>
<dbReference type="InterPro" id="IPR027417">
    <property type="entry name" value="P-loop_NTPase"/>
</dbReference>
<keyword evidence="4" id="KW-0067">ATP-binding</keyword>
<organism evidence="10 12">
    <name type="scientific">Sphingobium indicum F2</name>
    <dbReference type="NCBI Taxonomy" id="1450518"/>
    <lineage>
        <taxon>Bacteria</taxon>
        <taxon>Pseudomonadati</taxon>
        <taxon>Pseudomonadota</taxon>
        <taxon>Alphaproteobacteria</taxon>
        <taxon>Sphingomonadales</taxon>
        <taxon>Sphingomonadaceae</taxon>
        <taxon>Sphingobium</taxon>
    </lineage>
</organism>
<gene>
    <name evidence="11" type="ORF">AL00_00815</name>
    <name evidence="10" type="ORF">AL00_12110</name>
</gene>
<dbReference type="InterPro" id="IPR003593">
    <property type="entry name" value="AAA+_ATPase"/>
</dbReference>
<feature type="domain" description="ABC transmembrane type-1" evidence="9">
    <location>
        <begin position="26"/>
        <end position="301"/>
    </location>
</feature>